<gene>
    <name evidence="3" type="ORF">GPECTOR_881g129</name>
</gene>
<evidence type="ECO:0000259" key="1">
    <source>
        <dbReference type="PROSITE" id="PS50404"/>
    </source>
</evidence>
<dbReference type="GO" id="GO:0006749">
    <property type="term" value="P:glutathione metabolic process"/>
    <property type="evidence" value="ECO:0007669"/>
    <property type="project" value="TreeGrafter"/>
</dbReference>
<dbReference type="SUPFAM" id="SSF52833">
    <property type="entry name" value="Thioredoxin-like"/>
    <property type="match status" value="1"/>
</dbReference>
<evidence type="ECO:0000313" key="3">
    <source>
        <dbReference type="EMBL" id="KXZ41057.1"/>
    </source>
</evidence>
<organism evidence="3 4">
    <name type="scientific">Gonium pectorale</name>
    <name type="common">Green alga</name>
    <dbReference type="NCBI Taxonomy" id="33097"/>
    <lineage>
        <taxon>Eukaryota</taxon>
        <taxon>Viridiplantae</taxon>
        <taxon>Chlorophyta</taxon>
        <taxon>core chlorophytes</taxon>
        <taxon>Chlorophyceae</taxon>
        <taxon>CS clade</taxon>
        <taxon>Chlamydomonadales</taxon>
        <taxon>Volvocaceae</taxon>
        <taxon>Gonium</taxon>
    </lineage>
</organism>
<dbReference type="GO" id="GO:0004364">
    <property type="term" value="F:glutathione transferase activity"/>
    <property type="evidence" value="ECO:0007669"/>
    <property type="project" value="TreeGrafter"/>
</dbReference>
<dbReference type="InterPro" id="IPR036282">
    <property type="entry name" value="Glutathione-S-Trfase_C_sf"/>
</dbReference>
<evidence type="ECO:0000313" key="4">
    <source>
        <dbReference type="Proteomes" id="UP000075714"/>
    </source>
</evidence>
<evidence type="ECO:0000259" key="2">
    <source>
        <dbReference type="PROSITE" id="PS50405"/>
    </source>
</evidence>
<dbReference type="Gene3D" id="3.40.30.10">
    <property type="entry name" value="Glutaredoxin"/>
    <property type="match status" value="1"/>
</dbReference>
<dbReference type="CDD" id="cd03039">
    <property type="entry name" value="GST_N_Sigma_like"/>
    <property type="match status" value="1"/>
</dbReference>
<feature type="domain" description="GST C-terminal" evidence="2">
    <location>
        <begin position="82"/>
        <end position="215"/>
    </location>
</feature>
<dbReference type="Gene3D" id="1.20.1050.10">
    <property type="match status" value="1"/>
</dbReference>
<dbReference type="OrthoDB" id="414243at2759"/>
<dbReference type="SFLD" id="SFLDG01205">
    <property type="entry name" value="AMPS.1"/>
    <property type="match status" value="1"/>
</dbReference>
<reference evidence="4" key="1">
    <citation type="journal article" date="2016" name="Nat. Commun.">
        <title>The Gonium pectorale genome demonstrates co-option of cell cycle regulation during the evolution of multicellularity.</title>
        <authorList>
            <person name="Hanschen E.R."/>
            <person name="Marriage T.N."/>
            <person name="Ferris P.J."/>
            <person name="Hamaji T."/>
            <person name="Toyoda A."/>
            <person name="Fujiyama A."/>
            <person name="Neme R."/>
            <person name="Noguchi H."/>
            <person name="Minakuchi Y."/>
            <person name="Suzuki M."/>
            <person name="Kawai-Toyooka H."/>
            <person name="Smith D.R."/>
            <person name="Sparks H."/>
            <person name="Anderson J."/>
            <person name="Bakaric R."/>
            <person name="Luria V."/>
            <person name="Karger A."/>
            <person name="Kirschner M.W."/>
            <person name="Durand P.M."/>
            <person name="Michod R.E."/>
            <person name="Nozaki H."/>
            <person name="Olson B.J."/>
        </authorList>
    </citation>
    <scope>NUCLEOTIDE SEQUENCE [LARGE SCALE GENOMIC DNA]</scope>
    <source>
        <strain evidence="4">NIES-2863</strain>
    </source>
</reference>
<dbReference type="SFLD" id="SFLDS00019">
    <property type="entry name" value="Glutathione_Transferase_(cytos"/>
    <property type="match status" value="1"/>
</dbReference>
<dbReference type="InterPro" id="IPR050213">
    <property type="entry name" value="GST_superfamily"/>
</dbReference>
<dbReference type="CDD" id="cd03192">
    <property type="entry name" value="GST_C_Sigma_like"/>
    <property type="match status" value="1"/>
</dbReference>
<accession>A0A150FTV9</accession>
<dbReference type="Pfam" id="PF02798">
    <property type="entry name" value="GST_N"/>
    <property type="match status" value="1"/>
</dbReference>
<feature type="domain" description="GST N-terminal" evidence="1">
    <location>
        <begin position="2"/>
        <end position="80"/>
    </location>
</feature>
<comment type="caution">
    <text evidence="3">The sequence shown here is derived from an EMBL/GenBank/DDBJ whole genome shotgun (WGS) entry which is preliminary data.</text>
</comment>
<dbReference type="InterPro" id="IPR010987">
    <property type="entry name" value="Glutathione-S-Trfase_C-like"/>
</dbReference>
<dbReference type="SUPFAM" id="SSF47616">
    <property type="entry name" value="GST C-terminal domain-like"/>
    <property type="match status" value="1"/>
</dbReference>
<dbReference type="Pfam" id="PF14497">
    <property type="entry name" value="GST_C_3"/>
    <property type="match status" value="1"/>
</dbReference>
<dbReference type="PROSITE" id="PS50404">
    <property type="entry name" value="GST_NTER"/>
    <property type="match status" value="1"/>
</dbReference>
<dbReference type="InterPro" id="IPR004045">
    <property type="entry name" value="Glutathione_S-Trfase_N"/>
</dbReference>
<dbReference type="InterPro" id="IPR040079">
    <property type="entry name" value="Glutathione_S-Trfase"/>
</dbReference>
<dbReference type="InterPro" id="IPR004046">
    <property type="entry name" value="GST_C"/>
</dbReference>
<dbReference type="Proteomes" id="UP000075714">
    <property type="component" value="Unassembled WGS sequence"/>
</dbReference>
<dbReference type="InterPro" id="IPR036249">
    <property type="entry name" value="Thioredoxin-like_sf"/>
</dbReference>
<dbReference type="AlphaFoldDB" id="A0A150FTV9"/>
<evidence type="ECO:0008006" key="5">
    <source>
        <dbReference type="Google" id="ProtNLM"/>
    </source>
</evidence>
<protein>
    <recommendedName>
        <fullName evidence="5">Glutathione S-transferase</fullName>
    </recommendedName>
</protein>
<dbReference type="PROSITE" id="PS50405">
    <property type="entry name" value="GST_CTER"/>
    <property type="match status" value="1"/>
</dbReference>
<dbReference type="PANTHER" id="PTHR11571">
    <property type="entry name" value="GLUTATHIONE S-TRANSFERASE"/>
    <property type="match status" value="1"/>
</dbReference>
<sequence length="215" mass="23601">MSSYKIHYFAAPARAEVARLCLSIGGIAYEDINYTQATFPEAKPRMPFGQVPVLELPDGRMLAQSGAIDRYVAKLAGLYPADPLDAAYADQLVFQLADFMELFTPTWALPMEERIKARQEILAGKGKEKLQQLEKLVEAQSGGYVAGVKLSFADLALFVGLSNMSGGLYDGVPKNLLDEYPALKAFRNKIANEPAVKAHYEKHGDVLRASFKPDA</sequence>
<dbReference type="SFLD" id="SFLDG00363">
    <property type="entry name" value="AMPS_(cytGST):_Alpha-__Mu-__Pi"/>
    <property type="match status" value="1"/>
</dbReference>
<dbReference type="EMBL" id="LSYV01000877">
    <property type="protein sequence ID" value="KXZ41057.1"/>
    <property type="molecule type" value="Genomic_DNA"/>
</dbReference>
<proteinExistence type="predicted"/>
<dbReference type="STRING" id="33097.A0A150FTV9"/>
<keyword evidence="4" id="KW-1185">Reference proteome</keyword>
<name>A0A150FTV9_GONPE</name>
<dbReference type="PANTHER" id="PTHR11571:SF150">
    <property type="entry name" value="GLUTATHIONE S-TRANSFERASE"/>
    <property type="match status" value="1"/>
</dbReference>